<feature type="region of interest" description="Disordered" evidence="1">
    <location>
        <begin position="90"/>
        <end position="112"/>
    </location>
</feature>
<dbReference type="EMBL" id="KV919221">
    <property type="protein sequence ID" value="OSX70702.1"/>
    <property type="molecule type" value="Genomic_DNA"/>
</dbReference>
<name>A0A1X6NQ44_PORUM</name>
<sequence length="292" mass="30756">MRLGADARLRIVDGVLKHERVVRGNRLAQVRGGAVGERPPVGRRPHPPRRHNRGRVRRNGAVPVAPRKRRVAREARRVARKVLLRVGNGRAGSVRPAPAAAGAATPVAARRRAAPRRAATRVTAAAATPPPPAAADHHPRLGGGAEEVWVPRARHAAPLQRRHRIVCPPRRDERRVQAVPALWPPPVRLDAPRRVAHRAGGRLHSLPAGLPVGPPVGGEDVGGGGEGFGLRHPRGAAVGEEPPVGRRARRLPRLDARRVGGEGGGPVSLLEGRVAGQAVGLGLIHGPTTGAG</sequence>
<reference evidence="2 3" key="1">
    <citation type="submission" date="2017-03" db="EMBL/GenBank/DDBJ databases">
        <title>WGS assembly of Porphyra umbilicalis.</title>
        <authorList>
            <person name="Brawley S.H."/>
            <person name="Blouin N.A."/>
            <person name="Ficko-Blean E."/>
            <person name="Wheeler G.L."/>
            <person name="Lohr M."/>
            <person name="Goodson H.V."/>
            <person name="Jenkins J.W."/>
            <person name="Blaby-Haas C.E."/>
            <person name="Helliwell K.E."/>
            <person name="Chan C."/>
            <person name="Marriage T."/>
            <person name="Bhattacharya D."/>
            <person name="Klein A.S."/>
            <person name="Badis Y."/>
            <person name="Brodie J."/>
            <person name="Cao Y."/>
            <person name="Collen J."/>
            <person name="Dittami S.M."/>
            <person name="Gachon C.M."/>
            <person name="Green B.R."/>
            <person name="Karpowicz S."/>
            <person name="Kim J.W."/>
            <person name="Kudahl U."/>
            <person name="Lin S."/>
            <person name="Michel G."/>
            <person name="Mittag M."/>
            <person name="Olson B.J."/>
            <person name="Pangilinan J."/>
            <person name="Peng Y."/>
            <person name="Qiu H."/>
            <person name="Shu S."/>
            <person name="Singer J.T."/>
            <person name="Smith A.G."/>
            <person name="Sprecher B.N."/>
            <person name="Wagner V."/>
            <person name="Wang W."/>
            <person name="Wang Z.-Y."/>
            <person name="Yan J."/>
            <person name="Yarish C."/>
            <person name="Zoeuner-Riek S."/>
            <person name="Zhuang Y."/>
            <person name="Zou Y."/>
            <person name="Lindquist E.A."/>
            <person name="Grimwood J."/>
            <person name="Barry K."/>
            <person name="Rokhsar D.S."/>
            <person name="Schmutz J."/>
            <person name="Stiller J.W."/>
            <person name="Grossman A.R."/>
            <person name="Prochnik S.E."/>
        </authorList>
    </citation>
    <scope>NUCLEOTIDE SEQUENCE [LARGE SCALE GENOMIC DNA]</scope>
    <source>
        <strain evidence="2">4086291</strain>
    </source>
</reference>
<feature type="region of interest" description="Disordered" evidence="1">
    <location>
        <begin position="32"/>
        <end position="71"/>
    </location>
</feature>
<gene>
    <name evidence="2" type="ORF">BU14_0686s0004</name>
</gene>
<keyword evidence="3" id="KW-1185">Reference proteome</keyword>
<evidence type="ECO:0000313" key="3">
    <source>
        <dbReference type="Proteomes" id="UP000218209"/>
    </source>
</evidence>
<evidence type="ECO:0000313" key="2">
    <source>
        <dbReference type="EMBL" id="OSX70702.1"/>
    </source>
</evidence>
<feature type="compositionally biased region" description="Low complexity" evidence="1">
    <location>
        <begin position="91"/>
        <end position="108"/>
    </location>
</feature>
<feature type="compositionally biased region" description="Basic residues" evidence="1">
    <location>
        <begin position="41"/>
        <end position="58"/>
    </location>
</feature>
<protein>
    <submittedName>
        <fullName evidence="2">Uncharacterized protein</fullName>
    </submittedName>
</protein>
<evidence type="ECO:0000256" key="1">
    <source>
        <dbReference type="SAM" id="MobiDB-lite"/>
    </source>
</evidence>
<dbReference type="Proteomes" id="UP000218209">
    <property type="component" value="Unassembled WGS sequence"/>
</dbReference>
<accession>A0A1X6NQ44</accession>
<dbReference type="AlphaFoldDB" id="A0A1X6NQ44"/>
<organism evidence="2 3">
    <name type="scientific">Porphyra umbilicalis</name>
    <name type="common">Purple laver</name>
    <name type="synonym">Red alga</name>
    <dbReference type="NCBI Taxonomy" id="2786"/>
    <lineage>
        <taxon>Eukaryota</taxon>
        <taxon>Rhodophyta</taxon>
        <taxon>Bangiophyceae</taxon>
        <taxon>Bangiales</taxon>
        <taxon>Bangiaceae</taxon>
        <taxon>Porphyra</taxon>
    </lineage>
</organism>
<proteinExistence type="predicted"/>